<protein>
    <recommendedName>
        <fullName evidence="3">UDP-N-acetylglucosamine 2-epimerase (non-hydrolyzing)</fullName>
        <ecNumber evidence="3">5.1.3.14</ecNumber>
    </recommendedName>
</protein>
<dbReference type="RefSeq" id="WP_034245191.1">
    <property type="nucleotide sequence ID" value="NZ_AQRA01000008.1"/>
</dbReference>
<evidence type="ECO:0000256" key="2">
    <source>
        <dbReference type="ARBA" id="ARBA00038209"/>
    </source>
</evidence>
<dbReference type="EC" id="5.1.3.14" evidence="3"/>
<dbReference type="NCBIfam" id="TIGR00236">
    <property type="entry name" value="wecB"/>
    <property type="match status" value="1"/>
</dbReference>
<dbReference type="InterPro" id="IPR029767">
    <property type="entry name" value="WecB-like"/>
</dbReference>
<comment type="similarity">
    <text evidence="2 4">Belongs to the UDP-N-acetylglucosamine 2-epimerase family.</text>
</comment>
<feature type="domain" description="UDP-N-acetylglucosamine 2-epimerase" evidence="5">
    <location>
        <begin position="26"/>
        <end position="371"/>
    </location>
</feature>
<dbReference type="CDD" id="cd03786">
    <property type="entry name" value="GTB_UDP-GlcNAc_2-Epimerase"/>
    <property type="match status" value="1"/>
</dbReference>
<dbReference type="OrthoDB" id="9803238at2"/>
<dbReference type="PANTHER" id="PTHR43174">
    <property type="entry name" value="UDP-N-ACETYLGLUCOSAMINE 2-EPIMERASE"/>
    <property type="match status" value="1"/>
</dbReference>
<accession>A0A023BQC9</accession>
<dbReference type="SUPFAM" id="SSF53756">
    <property type="entry name" value="UDP-Glycosyltransferase/glycogen phosphorylase"/>
    <property type="match status" value="1"/>
</dbReference>
<gene>
    <name evidence="6" type="ORF">ATO12_22755</name>
</gene>
<dbReference type="FunFam" id="3.40.50.2000:FF:000043">
    <property type="entry name" value="UDP-N-acetylglucosamine 2-epimerase"/>
    <property type="match status" value="1"/>
</dbReference>
<keyword evidence="1 4" id="KW-0413">Isomerase</keyword>
<sequence>MKKNLIVFGTRPEAIKMAPLVKEFQKHSDIFETRICITAQHREMLDQVLSFFEITPNYDLNLMKPNQNLYTLTADIIVGLKPIFEEFKPDYVYVHGDTTTTMASSIAAFYSGAKVCHVEAGLRTFNMKSPFPEEMNRSVTGIISDVHFSPTETSRQNLINENKDSNSIIITGNTVIDALQFSVEKVNTDQFKDKEIEELKKIVLADKKLILVTGHRRENHGQGFINICEALKKIATDNSDTQIIYPVHLNPNVQKPVYELLDKVDNIKLISPLSYPAFVWLMSQSYLIITDSGGVQEEAPSLGKPVLVMRDTTERPEAVEAGTVILVGTDKNRIISETKRLLEDKSSYENMSELHNPYGDGKACKRIVEYISKNYNG</sequence>
<dbReference type="Proteomes" id="UP000023541">
    <property type="component" value="Unassembled WGS sequence"/>
</dbReference>
<proteinExistence type="inferred from homology"/>
<dbReference type="AlphaFoldDB" id="A0A023BQC9"/>
<dbReference type="EMBL" id="AQRA01000008">
    <property type="protein sequence ID" value="EZH72275.1"/>
    <property type="molecule type" value="Genomic_DNA"/>
</dbReference>
<dbReference type="eggNOG" id="COG0381">
    <property type="taxonomic scope" value="Bacteria"/>
</dbReference>
<keyword evidence="7" id="KW-1185">Reference proteome</keyword>
<evidence type="ECO:0000313" key="7">
    <source>
        <dbReference type="Proteomes" id="UP000023541"/>
    </source>
</evidence>
<evidence type="ECO:0000313" key="6">
    <source>
        <dbReference type="EMBL" id="EZH72275.1"/>
    </source>
</evidence>
<evidence type="ECO:0000256" key="4">
    <source>
        <dbReference type="RuleBase" id="RU003513"/>
    </source>
</evidence>
<dbReference type="Pfam" id="PF02350">
    <property type="entry name" value="Epimerase_2"/>
    <property type="match status" value="1"/>
</dbReference>
<organism evidence="6 7">
    <name type="scientific">Aquimarina atlantica</name>
    <dbReference type="NCBI Taxonomy" id="1317122"/>
    <lineage>
        <taxon>Bacteria</taxon>
        <taxon>Pseudomonadati</taxon>
        <taxon>Bacteroidota</taxon>
        <taxon>Flavobacteriia</taxon>
        <taxon>Flavobacteriales</taxon>
        <taxon>Flavobacteriaceae</taxon>
        <taxon>Aquimarina</taxon>
    </lineage>
</organism>
<evidence type="ECO:0000256" key="1">
    <source>
        <dbReference type="ARBA" id="ARBA00023235"/>
    </source>
</evidence>
<name>A0A023BQC9_9FLAO</name>
<evidence type="ECO:0000259" key="5">
    <source>
        <dbReference type="Pfam" id="PF02350"/>
    </source>
</evidence>
<dbReference type="InterPro" id="IPR003331">
    <property type="entry name" value="UDP_GlcNAc_Epimerase_2_dom"/>
</dbReference>
<dbReference type="STRING" id="1317122.ATO12_22755"/>
<dbReference type="Gene3D" id="3.40.50.2000">
    <property type="entry name" value="Glycogen Phosphorylase B"/>
    <property type="match status" value="2"/>
</dbReference>
<evidence type="ECO:0000256" key="3">
    <source>
        <dbReference type="ARBA" id="ARBA00038858"/>
    </source>
</evidence>
<comment type="caution">
    <text evidence="6">The sequence shown here is derived from an EMBL/GenBank/DDBJ whole genome shotgun (WGS) entry which is preliminary data.</text>
</comment>
<dbReference type="PANTHER" id="PTHR43174:SF2">
    <property type="entry name" value="UDP-N-ACETYLGLUCOSAMINE 2-EPIMERASE"/>
    <property type="match status" value="1"/>
</dbReference>
<reference evidence="6 7" key="1">
    <citation type="submission" date="2014-04" db="EMBL/GenBank/DDBJ databases">
        <title>Aquimarina sp. 22II-S11-z7 Genome Sequencing.</title>
        <authorList>
            <person name="Lai Q."/>
        </authorList>
    </citation>
    <scope>NUCLEOTIDE SEQUENCE [LARGE SCALE GENOMIC DNA]</scope>
    <source>
        <strain evidence="6 7">22II-S11-z7</strain>
    </source>
</reference>
<dbReference type="GO" id="GO:0008761">
    <property type="term" value="F:UDP-N-acetylglucosamine 2-epimerase activity"/>
    <property type="evidence" value="ECO:0007669"/>
    <property type="project" value="UniProtKB-EC"/>
</dbReference>